<dbReference type="AlphaFoldDB" id="B6IM60"/>
<accession>B6IM60</accession>
<dbReference type="GeneID" id="68919448"/>
<name>B6IM60_CAEBR</name>
<evidence type="ECO:0000313" key="3">
    <source>
        <dbReference type="WormBase" id="CBG27999"/>
    </source>
</evidence>
<dbReference type="WormBase" id="CBG27999">
    <property type="protein sequence ID" value="CBP35885"/>
    <property type="gene ID" value="WBGene00089413"/>
</dbReference>
<dbReference type="InParanoid" id="B6IM60"/>
<protein>
    <submittedName>
        <fullName evidence="1">Protein CBG27999</fullName>
    </submittedName>
</protein>
<proteinExistence type="predicted"/>
<organism evidence="1 2">
    <name type="scientific">Caenorhabditis briggsae</name>
    <dbReference type="NCBI Taxonomy" id="6238"/>
    <lineage>
        <taxon>Eukaryota</taxon>
        <taxon>Metazoa</taxon>
        <taxon>Ecdysozoa</taxon>
        <taxon>Nematoda</taxon>
        <taxon>Chromadorea</taxon>
        <taxon>Rhabditida</taxon>
        <taxon>Rhabditina</taxon>
        <taxon>Rhabditomorpha</taxon>
        <taxon>Rhabditoidea</taxon>
        <taxon>Rhabditidae</taxon>
        <taxon>Peloderinae</taxon>
        <taxon>Caenorhabditis</taxon>
    </lineage>
</organism>
<evidence type="ECO:0000313" key="1">
    <source>
        <dbReference type="EMBL" id="CAS00990.1"/>
    </source>
</evidence>
<dbReference type="EMBL" id="HE601156">
    <property type="protein sequence ID" value="CAS00990.1"/>
    <property type="molecule type" value="Genomic_DNA"/>
</dbReference>
<gene>
    <name evidence="1 3" type="ORF">CBG27999</name>
    <name evidence="1" type="ORF">CBG_27999</name>
</gene>
<keyword evidence="2" id="KW-1185">Reference proteome</keyword>
<dbReference type="Proteomes" id="UP000008549">
    <property type="component" value="Unassembled WGS sequence"/>
</dbReference>
<dbReference type="HOGENOM" id="CLU_1898085_0_0_1"/>
<evidence type="ECO:0000313" key="2">
    <source>
        <dbReference type="Proteomes" id="UP000008549"/>
    </source>
</evidence>
<dbReference type="CTD" id="68919448"/>
<dbReference type="InterPro" id="IPR021543">
    <property type="entry name" value="EGL-1"/>
</dbReference>
<sequence>MDSRFQFSSSSSCFNRPTKLSKNVKFEFSSQEIALDRFNTTRMEPFFSIGHTIGKQLSKLCDDFDKEMMAHAHKTSIVATVKSLWNVMFTNFSPQEAFCFDVKNKNSRTRRHCSVIAKRCRVLFSKVFNFIIKC</sequence>
<dbReference type="KEGG" id="cbr:CBG_27999"/>
<reference evidence="1 2" key="2">
    <citation type="journal article" date="2011" name="PLoS Genet.">
        <title>Caenorhabditis briggsae recombinant inbred line genotypes reveal inter-strain incompatibility and the evolution of recombination.</title>
        <authorList>
            <person name="Ross J.A."/>
            <person name="Koboldt D.C."/>
            <person name="Staisch J.E."/>
            <person name="Chamberlin H.M."/>
            <person name="Gupta B.P."/>
            <person name="Miller R.D."/>
            <person name="Baird S.E."/>
            <person name="Haag E.S."/>
        </authorList>
    </citation>
    <scope>NUCLEOTIDE SEQUENCE [LARGE SCALE GENOMIC DNA]</scope>
    <source>
        <strain evidence="1 2">AF16</strain>
    </source>
</reference>
<dbReference type="RefSeq" id="XP_045100547.1">
    <property type="nucleotide sequence ID" value="XM_045240343.1"/>
</dbReference>
<dbReference type="Pfam" id="PF11430">
    <property type="entry name" value="EGL-1"/>
    <property type="match status" value="1"/>
</dbReference>
<reference evidence="1 2" key="1">
    <citation type="journal article" date="2003" name="PLoS Biol.">
        <title>The genome sequence of Caenorhabditis briggsae: a platform for comparative genomics.</title>
        <authorList>
            <person name="Stein L.D."/>
            <person name="Bao Z."/>
            <person name="Blasiar D."/>
            <person name="Blumenthal T."/>
            <person name="Brent M.R."/>
            <person name="Chen N."/>
            <person name="Chinwalla A."/>
            <person name="Clarke L."/>
            <person name="Clee C."/>
            <person name="Coghlan A."/>
            <person name="Coulson A."/>
            <person name="D'Eustachio P."/>
            <person name="Fitch D.H."/>
            <person name="Fulton L.A."/>
            <person name="Fulton R.E."/>
            <person name="Griffiths-Jones S."/>
            <person name="Harris T.W."/>
            <person name="Hillier L.W."/>
            <person name="Kamath R."/>
            <person name="Kuwabara P.E."/>
            <person name="Mardis E.R."/>
            <person name="Marra M.A."/>
            <person name="Miner T.L."/>
            <person name="Minx P."/>
            <person name="Mullikin J.C."/>
            <person name="Plumb R.W."/>
            <person name="Rogers J."/>
            <person name="Schein J.E."/>
            <person name="Sohrmann M."/>
            <person name="Spieth J."/>
            <person name="Stajich J.E."/>
            <person name="Wei C."/>
            <person name="Willey D."/>
            <person name="Wilson R.K."/>
            <person name="Durbin R."/>
            <person name="Waterston R.H."/>
        </authorList>
    </citation>
    <scope>NUCLEOTIDE SEQUENCE [LARGE SCALE GENOMIC DNA]</scope>
    <source>
        <strain evidence="1 2">AF16</strain>
    </source>
</reference>